<dbReference type="Proteomes" id="UP000285301">
    <property type="component" value="Unassembled WGS sequence"/>
</dbReference>
<accession>A0A3S3RWD5</accession>
<dbReference type="Pfam" id="PF07819">
    <property type="entry name" value="PGAP1"/>
    <property type="match status" value="1"/>
</dbReference>
<dbReference type="OrthoDB" id="348976at2759"/>
<dbReference type="InterPro" id="IPR039529">
    <property type="entry name" value="PGAP1/BST1"/>
</dbReference>
<dbReference type="PANTHER" id="PTHR15495">
    <property type="entry name" value="NEGATIVE REGULATOR OF VESICLE FORMATION-RELATED"/>
    <property type="match status" value="1"/>
</dbReference>
<evidence type="ECO:0000256" key="3">
    <source>
        <dbReference type="ARBA" id="ARBA00022801"/>
    </source>
</evidence>
<sequence length="590" mass="67872">MTFMFQFPEFISIPLKSNVTKKYPNYSLFVYGEGAYAVSWQYPKITNSLTGIPVLFVPGNGGSYKQVRSFGSIALRMADDRLSPFTFDFFTINYNEELSGLNGDLLPGQTEFLYESIEAIKKIFVIITCTFKLVLPIDMSSTKFYDTVNQHWDKIRTEPQMSHLTVISINGGFNDKLVKNELTQLHSPLIENGDLSLSTSMIPDVWLSTDHLCIVWCRQLIIKLTRLLFDLIPKDGHKITSNMELRKKIIRYHLLHRTRSKSYPTYFIPETIDIPSIGNYVNALNRFHFYQKQKVLITTFILIPLMSKTTVLILASGLQKLDWIVACTAVTKKENQTETTIWRFYKQEASHLLNKGFDHILLYIAPTTGKVTIYSERYVSGRRNKAIVLPSLFQSLTSMIFSAITVLNIPITEESTFYNLTMVGIEQIWHSYWIKLEVSSCYPAASEMIYMHFWIPWSNEDTYTTVRPRKRLSAETVLKLDIAKPNSSDPRHPHIFLILDPYCGYVMKVKLSLPEVLGQIFRHYHHKLLPLVNAILLSILALQMKPQELKIQALAQNANLDLGSDYVRKVFPSIPIILKNCYKNLTLITV</sequence>
<dbReference type="GO" id="GO:0016020">
    <property type="term" value="C:membrane"/>
    <property type="evidence" value="ECO:0007669"/>
    <property type="project" value="GOC"/>
</dbReference>
<evidence type="ECO:0000256" key="2">
    <source>
        <dbReference type="ARBA" id="ARBA00022692"/>
    </source>
</evidence>
<dbReference type="GO" id="GO:0005783">
    <property type="term" value="C:endoplasmic reticulum"/>
    <property type="evidence" value="ECO:0007669"/>
    <property type="project" value="TreeGrafter"/>
</dbReference>
<evidence type="ECO:0000313" key="8">
    <source>
        <dbReference type="Proteomes" id="UP000285301"/>
    </source>
</evidence>
<dbReference type="GO" id="GO:0006888">
    <property type="term" value="P:endoplasmic reticulum to Golgi vesicle-mediated transport"/>
    <property type="evidence" value="ECO:0007669"/>
    <property type="project" value="TreeGrafter"/>
</dbReference>
<proteinExistence type="predicted"/>
<evidence type="ECO:0000256" key="5">
    <source>
        <dbReference type="ARBA" id="ARBA00023136"/>
    </source>
</evidence>
<reference evidence="7 8" key="1">
    <citation type="journal article" date="2018" name="Gigascience">
        <title>Genomes of trombidid mites reveal novel predicted allergens and laterally-transferred genes associated with secondary metabolism.</title>
        <authorList>
            <person name="Dong X."/>
            <person name="Chaisiri K."/>
            <person name="Xia D."/>
            <person name="Armstrong S.D."/>
            <person name="Fang Y."/>
            <person name="Donnelly M.J."/>
            <person name="Kadowaki T."/>
            <person name="McGarry J.W."/>
            <person name="Darby A.C."/>
            <person name="Makepeace B.L."/>
        </authorList>
    </citation>
    <scope>NUCLEOTIDE SEQUENCE [LARGE SCALE GENOMIC DNA]</scope>
    <source>
        <strain evidence="7">UoL-WK</strain>
    </source>
</reference>
<comment type="caution">
    <text evidence="7">The sequence shown here is derived from an EMBL/GenBank/DDBJ whole genome shotgun (WGS) entry which is preliminary data.</text>
</comment>
<keyword evidence="5" id="KW-0472">Membrane</keyword>
<protein>
    <submittedName>
        <fullName evidence="7">GPI inositol-deacylase-like protein</fullName>
    </submittedName>
</protein>
<dbReference type="Pfam" id="PF24660">
    <property type="entry name" value="PGAP1_3rd"/>
    <property type="match status" value="1"/>
</dbReference>
<gene>
    <name evidence="7" type="ORF">B4U79_15968</name>
</gene>
<dbReference type="GO" id="GO:0006505">
    <property type="term" value="P:GPI anchor metabolic process"/>
    <property type="evidence" value="ECO:0007669"/>
    <property type="project" value="TreeGrafter"/>
</dbReference>
<keyword evidence="4" id="KW-1133">Transmembrane helix</keyword>
<keyword evidence="2" id="KW-0812">Transmembrane</keyword>
<evidence type="ECO:0000256" key="4">
    <source>
        <dbReference type="ARBA" id="ARBA00022989"/>
    </source>
</evidence>
<keyword evidence="8" id="KW-1185">Reference proteome</keyword>
<dbReference type="AlphaFoldDB" id="A0A3S3RWD5"/>
<evidence type="ECO:0000259" key="6">
    <source>
        <dbReference type="Pfam" id="PF07819"/>
    </source>
</evidence>
<dbReference type="GO" id="GO:0050185">
    <property type="term" value="F:phosphatidylinositol deacylase activity"/>
    <property type="evidence" value="ECO:0007669"/>
    <property type="project" value="TreeGrafter"/>
</dbReference>
<dbReference type="InterPro" id="IPR012908">
    <property type="entry name" value="PGAP1-ab_dom-like"/>
</dbReference>
<keyword evidence="3" id="KW-0378">Hydrolase</keyword>
<name>A0A3S3RWD5_9ACAR</name>
<dbReference type="EMBL" id="NCKU01003748">
    <property type="protein sequence ID" value="RWS06994.1"/>
    <property type="molecule type" value="Genomic_DNA"/>
</dbReference>
<dbReference type="PANTHER" id="PTHR15495:SF7">
    <property type="entry name" value="GPI INOSITOL-DEACYLASE"/>
    <property type="match status" value="1"/>
</dbReference>
<comment type="subcellular location">
    <subcellularLocation>
        <location evidence="1">Endomembrane system</location>
    </subcellularLocation>
</comment>
<evidence type="ECO:0000313" key="7">
    <source>
        <dbReference type="EMBL" id="RWS06994.1"/>
    </source>
</evidence>
<organism evidence="7 8">
    <name type="scientific">Dinothrombium tinctorium</name>
    <dbReference type="NCBI Taxonomy" id="1965070"/>
    <lineage>
        <taxon>Eukaryota</taxon>
        <taxon>Metazoa</taxon>
        <taxon>Ecdysozoa</taxon>
        <taxon>Arthropoda</taxon>
        <taxon>Chelicerata</taxon>
        <taxon>Arachnida</taxon>
        <taxon>Acari</taxon>
        <taxon>Acariformes</taxon>
        <taxon>Trombidiformes</taxon>
        <taxon>Prostigmata</taxon>
        <taxon>Anystina</taxon>
        <taxon>Parasitengona</taxon>
        <taxon>Trombidioidea</taxon>
        <taxon>Trombidiidae</taxon>
        <taxon>Dinothrombium</taxon>
    </lineage>
</organism>
<evidence type="ECO:0000256" key="1">
    <source>
        <dbReference type="ARBA" id="ARBA00004308"/>
    </source>
</evidence>
<dbReference type="STRING" id="1965070.A0A3S3RWD5"/>
<feature type="domain" description="GPI inositol-deacylase PGAP1-like alpha/beta" evidence="6">
    <location>
        <begin position="118"/>
        <end position="230"/>
    </location>
</feature>